<gene>
    <name evidence="2" type="ORF">UFOPK3376_02713</name>
</gene>
<organism evidence="2">
    <name type="scientific">freshwater metagenome</name>
    <dbReference type="NCBI Taxonomy" id="449393"/>
    <lineage>
        <taxon>unclassified sequences</taxon>
        <taxon>metagenomes</taxon>
        <taxon>ecological metagenomes</taxon>
    </lineage>
</organism>
<name>A0A6J7FDA9_9ZZZZ</name>
<dbReference type="AlphaFoldDB" id="A0A6J7FDA9"/>
<evidence type="ECO:0000313" key="2">
    <source>
        <dbReference type="EMBL" id="CAB4889623.1"/>
    </source>
</evidence>
<dbReference type="EMBL" id="CAFBLP010000098">
    <property type="protein sequence ID" value="CAB4889623.1"/>
    <property type="molecule type" value="Genomic_DNA"/>
</dbReference>
<reference evidence="2" key="1">
    <citation type="submission" date="2020-05" db="EMBL/GenBank/DDBJ databases">
        <authorList>
            <person name="Chiriac C."/>
            <person name="Salcher M."/>
            <person name="Ghai R."/>
            <person name="Kavagutti S V."/>
        </authorList>
    </citation>
    <scope>NUCLEOTIDE SEQUENCE</scope>
</reference>
<feature type="compositionally biased region" description="Polar residues" evidence="1">
    <location>
        <begin position="181"/>
        <end position="192"/>
    </location>
</feature>
<sequence>MIIARSASLNEVMSPSRSKGVALMAGRFELMFQPDPVTTSPLKSRYIVRDAPGRLSSRKASEAATPAASAGAAAALADPLDAAALSMPAPRPWSAKYNAPMRSTRASGSARNLVSSARDDRPFFAAIASMPRAATARVPVMVEPRMGAGCTGAPAPGRVTAAGAASRRALACTTPEGPSTGAKTTSRASTGRNPFGRRGNSWIPRLKALTGPAPSRRDTEVS</sequence>
<proteinExistence type="predicted"/>
<evidence type="ECO:0000256" key="1">
    <source>
        <dbReference type="SAM" id="MobiDB-lite"/>
    </source>
</evidence>
<protein>
    <submittedName>
        <fullName evidence="2">Unannotated protein</fullName>
    </submittedName>
</protein>
<accession>A0A6J7FDA9</accession>
<feature type="region of interest" description="Disordered" evidence="1">
    <location>
        <begin position="172"/>
        <end position="222"/>
    </location>
</feature>